<sequence length="417" mass="48845">MAKVIKKKKFLCRDELEQMDKPALIDKVLQLEAHNQQLKQILEKKMSTDKGDTANSSRKFDFTKCHKRHILLKFYYLGWDFQGFASQEDSLNTIEYHLFNALMKSCLIENRESSNYHRCGRTDKGVSAFSQVISLDIRSSLKPEDQYNISNELLYCKILNRLLPKTIRCISWCPVSSETSARFDCKWRKYKYYFPRGNLNIEAMDEAAKLLIGSHDFRNFCKMDVANGVINFQRTILDAAVACTVKNNQNITTGYDMCELTIRSNAFLWHQIRCIMGILFLVGRHQEEIKIVSDLLDIEKCPRKPQYNLALHIPLNLFCCEYDSTDWFHDVLELEKVVKDLQEEWCYASVKATMTKDMLDNLRSLFSDEMGFPEYQSNCLLQGVEPKVYKPLVERETCESLEDRIEHYTKKQRIKLD</sequence>
<protein>
    <submittedName>
        <fullName evidence="1">Uncharacterized protein</fullName>
    </submittedName>
</protein>
<proteinExistence type="predicted"/>
<keyword evidence="2" id="KW-1185">Reference proteome</keyword>
<evidence type="ECO:0000313" key="1">
    <source>
        <dbReference type="EMBL" id="KAJ8688400.1"/>
    </source>
</evidence>
<gene>
    <name evidence="1" type="ORF">QAD02_024195</name>
</gene>
<name>A0ACC2PYB9_9HYME</name>
<reference evidence="1" key="1">
    <citation type="submission" date="2023-04" db="EMBL/GenBank/DDBJ databases">
        <title>A chromosome-level genome assembly of the parasitoid wasp Eretmocerus hayati.</title>
        <authorList>
            <person name="Zhong Y."/>
            <person name="Liu S."/>
            <person name="Liu Y."/>
        </authorList>
    </citation>
    <scope>NUCLEOTIDE SEQUENCE</scope>
    <source>
        <strain evidence="1">ZJU_SS_LIU_2023</strain>
    </source>
</reference>
<comment type="caution">
    <text evidence="1">The sequence shown here is derived from an EMBL/GenBank/DDBJ whole genome shotgun (WGS) entry which is preliminary data.</text>
</comment>
<dbReference type="EMBL" id="CM056741">
    <property type="protein sequence ID" value="KAJ8688400.1"/>
    <property type="molecule type" value="Genomic_DNA"/>
</dbReference>
<accession>A0ACC2PYB9</accession>
<evidence type="ECO:0000313" key="2">
    <source>
        <dbReference type="Proteomes" id="UP001239111"/>
    </source>
</evidence>
<organism evidence="1 2">
    <name type="scientific">Eretmocerus hayati</name>
    <dbReference type="NCBI Taxonomy" id="131215"/>
    <lineage>
        <taxon>Eukaryota</taxon>
        <taxon>Metazoa</taxon>
        <taxon>Ecdysozoa</taxon>
        <taxon>Arthropoda</taxon>
        <taxon>Hexapoda</taxon>
        <taxon>Insecta</taxon>
        <taxon>Pterygota</taxon>
        <taxon>Neoptera</taxon>
        <taxon>Endopterygota</taxon>
        <taxon>Hymenoptera</taxon>
        <taxon>Apocrita</taxon>
        <taxon>Proctotrupomorpha</taxon>
        <taxon>Chalcidoidea</taxon>
        <taxon>Aphelinidae</taxon>
        <taxon>Aphelininae</taxon>
        <taxon>Eretmocerus</taxon>
    </lineage>
</organism>
<dbReference type="Proteomes" id="UP001239111">
    <property type="component" value="Chromosome 1"/>
</dbReference>